<dbReference type="Proteomes" id="UP000252517">
    <property type="component" value="Unassembled WGS sequence"/>
</dbReference>
<dbReference type="AlphaFoldDB" id="A0A367X1T7"/>
<gene>
    <name evidence="2" type="ORF">TH25_15210</name>
</gene>
<evidence type="ECO:0000313" key="3">
    <source>
        <dbReference type="Proteomes" id="UP000252517"/>
    </source>
</evidence>
<evidence type="ECO:0000256" key="1">
    <source>
        <dbReference type="SAM" id="SignalP"/>
    </source>
</evidence>
<feature type="chain" id="PRO_5017049747" evidence="1">
    <location>
        <begin position="24"/>
        <end position="280"/>
    </location>
</feature>
<dbReference type="EMBL" id="JPWH01000012">
    <property type="protein sequence ID" value="RCK47633.1"/>
    <property type="molecule type" value="Genomic_DNA"/>
</dbReference>
<comment type="caution">
    <text evidence="2">The sequence shown here is derived from an EMBL/GenBank/DDBJ whole genome shotgun (WGS) entry which is preliminary data.</text>
</comment>
<dbReference type="RefSeq" id="WP_114089109.1">
    <property type="nucleotide sequence ID" value="NZ_JPWH01000012.1"/>
</dbReference>
<keyword evidence="1" id="KW-0732">Signal</keyword>
<evidence type="ECO:0000313" key="2">
    <source>
        <dbReference type="EMBL" id="RCK47633.1"/>
    </source>
</evidence>
<feature type="signal peptide" evidence="1">
    <location>
        <begin position="1"/>
        <end position="23"/>
    </location>
</feature>
<sequence>MKRTVFAICAITIMQVFALPAYAEDKWINPQDAIAQLWSARAPAGQGKDWPVDQCNNWNALPANIQAASTRTNSGLVIPTIDIDRAVLTNGLKQMAQSLLAYDLDETEAGHFYPTSDIDGPLNMDATFWQDAARSPHGNALDHLPVLDISGFHNELHMTEVLKDKNRAEVMDTLNNTGNMFNSQRWNYYAARFSKVGQDTIPLTGYVEFTQNEILQDNQYAFAQADGRIVYDYVNKIVYYTPAHYKLWKKADFAPDNSPAYDCNPAGTCCDAFFKIADTK</sequence>
<protein>
    <submittedName>
        <fullName evidence="2">Uncharacterized protein</fullName>
    </submittedName>
</protein>
<reference evidence="2 3" key="1">
    <citation type="submission" date="2014-07" db="EMBL/GenBank/DDBJ databases">
        <title>Draft genome sequence of Thalassospira profundimaris S25-3-2.</title>
        <authorList>
            <person name="Lai Q."/>
            <person name="Shao Z."/>
        </authorList>
    </citation>
    <scope>NUCLEOTIDE SEQUENCE [LARGE SCALE GENOMIC DNA]</scope>
    <source>
        <strain evidence="2 3">S25-3-2</strain>
    </source>
</reference>
<accession>A0A367X1T7</accession>
<name>A0A367X1T7_9PROT</name>
<organism evidence="2 3">
    <name type="scientific">Thalassospira profundimaris</name>
    <dbReference type="NCBI Taxonomy" id="502049"/>
    <lineage>
        <taxon>Bacteria</taxon>
        <taxon>Pseudomonadati</taxon>
        <taxon>Pseudomonadota</taxon>
        <taxon>Alphaproteobacteria</taxon>
        <taxon>Rhodospirillales</taxon>
        <taxon>Thalassospiraceae</taxon>
        <taxon>Thalassospira</taxon>
    </lineage>
</organism>
<dbReference type="OrthoDB" id="7328618at2"/>
<proteinExistence type="predicted"/>